<dbReference type="SUPFAM" id="SSF161070">
    <property type="entry name" value="SNF-like"/>
    <property type="match status" value="1"/>
</dbReference>
<keyword evidence="4 6" id="KW-1133">Transmembrane helix</keyword>
<evidence type="ECO:0000256" key="1">
    <source>
        <dbReference type="ARBA" id="ARBA00004141"/>
    </source>
</evidence>
<name>A0A381WBW4_9ZZZZ</name>
<evidence type="ECO:0000256" key="3">
    <source>
        <dbReference type="ARBA" id="ARBA00022692"/>
    </source>
</evidence>
<evidence type="ECO:0000256" key="6">
    <source>
        <dbReference type="SAM" id="Phobius"/>
    </source>
</evidence>
<dbReference type="PRINTS" id="PR00176">
    <property type="entry name" value="NANEUSMPORT"/>
</dbReference>
<feature type="transmembrane region" description="Helical" evidence="6">
    <location>
        <begin position="392"/>
        <end position="415"/>
    </location>
</feature>
<accession>A0A381WBW4</accession>
<feature type="transmembrane region" description="Helical" evidence="6">
    <location>
        <begin position="306"/>
        <end position="329"/>
    </location>
</feature>
<keyword evidence="3 6" id="KW-0812">Transmembrane</keyword>
<feature type="transmembrane region" description="Helical" evidence="6">
    <location>
        <begin position="231"/>
        <end position="252"/>
    </location>
</feature>
<dbReference type="AlphaFoldDB" id="A0A381WBW4"/>
<evidence type="ECO:0000256" key="5">
    <source>
        <dbReference type="ARBA" id="ARBA00023136"/>
    </source>
</evidence>
<dbReference type="Pfam" id="PF00209">
    <property type="entry name" value="SNF"/>
    <property type="match status" value="2"/>
</dbReference>
<evidence type="ECO:0000256" key="4">
    <source>
        <dbReference type="ARBA" id="ARBA00022989"/>
    </source>
</evidence>
<feature type="transmembrane region" description="Helical" evidence="6">
    <location>
        <begin position="98"/>
        <end position="128"/>
    </location>
</feature>
<dbReference type="PROSITE" id="PS50267">
    <property type="entry name" value="NA_NEUROTRAN_SYMP_3"/>
    <property type="match status" value="1"/>
</dbReference>
<reference evidence="7" key="1">
    <citation type="submission" date="2018-05" db="EMBL/GenBank/DDBJ databases">
        <authorList>
            <person name="Lanie J.A."/>
            <person name="Ng W.-L."/>
            <person name="Kazmierczak K.M."/>
            <person name="Andrzejewski T.M."/>
            <person name="Davidsen T.M."/>
            <person name="Wayne K.J."/>
            <person name="Tettelin H."/>
            <person name="Glass J.I."/>
            <person name="Rusch D."/>
            <person name="Podicherti R."/>
            <person name="Tsui H.-C.T."/>
            <person name="Winkler M.E."/>
        </authorList>
    </citation>
    <scope>NUCLEOTIDE SEQUENCE</scope>
</reference>
<feature type="transmembrane region" description="Helical" evidence="6">
    <location>
        <begin position="184"/>
        <end position="204"/>
    </location>
</feature>
<feature type="transmembrane region" description="Helical" evidence="6">
    <location>
        <begin position="436"/>
        <end position="456"/>
    </location>
</feature>
<dbReference type="InterPro" id="IPR047218">
    <property type="entry name" value="YocR/YhdH-like"/>
</dbReference>
<feature type="transmembrane region" description="Helical" evidence="6">
    <location>
        <begin position="349"/>
        <end position="372"/>
    </location>
</feature>
<dbReference type="PROSITE" id="PS00610">
    <property type="entry name" value="NA_NEUROTRAN_SYMP_1"/>
    <property type="match status" value="1"/>
</dbReference>
<protein>
    <recommendedName>
        <fullName evidence="8">Transporter</fullName>
    </recommendedName>
</protein>
<dbReference type="GO" id="GO:0016020">
    <property type="term" value="C:membrane"/>
    <property type="evidence" value="ECO:0007669"/>
    <property type="project" value="UniProtKB-SubCell"/>
</dbReference>
<dbReference type="PANTHER" id="PTHR42948">
    <property type="entry name" value="TRANSPORTER"/>
    <property type="match status" value="1"/>
</dbReference>
<dbReference type="NCBIfam" id="NF037979">
    <property type="entry name" value="Na_transp"/>
    <property type="match status" value="1"/>
</dbReference>
<evidence type="ECO:0000256" key="2">
    <source>
        <dbReference type="ARBA" id="ARBA00022448"/>
    </source>
</evidence>
<feature type="transmembrane region" description="Helical" evidence="6">
    <location>
        <begin position="154"/>
        <end position="172"/>
    </location>
</feature>
<sequence>MSKFPKERRFSLHGQWSSHLAFILAVSGSAVGLGNIWKFPYIAGVNGGGAFVLVYLICVFVIGLPIMMSEILMGRRGRRNPVATMALLGQEEGGTSRWGIVGVVGVATGFFILSYYSVIAGWAVAYIFEGASGAFKGADAQQVEQLFSRISGNWFITGFWHTAFMALTIFVVARGVKGGLERAVRILMPALIGLLLLLLIYSMIAGDFARGFAFLFEPKFSELTGSGVLEALGHAFFTLSVGMGAVMAYGAYLPAESSIGKTSIAVVVADTLIAIVAGLVIFPIVFANGLDPAAGPGLIFQSLPLAFGQLPGGSFVAAVFFLLLSFAAWTSAISLMEPAVAWLMERKKLLRSVAAIVIGGLIWLLGFLTVFSNSVLSGFTFFQGTFFDNIDFVTSNIALPVGGLAIVVFAGWFMSSSSTSEELDPDAGLGYQLWRFSARFIAPVAVVCIFLNAVGVF</sequence>
<dbReference type="InterPro" id="IPR000175">
    <property type="entry name" value="Na/ntran_symport"/>
</dbReference>
<comment type="subcellular location">
    <subcellularLocation>
        <location evidence="1">Membrane</location>
        <topology evidence="1">Multi-pass membrane protein</topology>
    </subcellularLocation>
</comment>
<feature type="transmembrane region" description="Helical" evidence="6">
    <location>
        <begin position="264"/>
        <end position="286"/>
    </location>
</feature>
<dbReference type="InterPro" id="IPR037272">
    <property type="entry name" value="SNS_sf"/>
</dbReference>
<gene>
    <name evidence="7" type="ORF">METZ01_LOCUS102277</name>
</gene>
<dbReference type="PANTHER" id="PTHR42948:SF1">
    <property type="entry name" value="TRANSPORTER"/>
    <property type="match status" value="1"/>
</dbReference>
<evidence type="ECO:0000313" key="7">
    <source>
        <dbReference type="EMBL" id="SVA49423.1"/>
    </source>
</evidence>
<dbReference type="EMBL" id="UINC01011171">
    <property type="protein sequence ID" value="SVA49423.1"/>
    <property type="molecule type" value="Genomic_DNA"/>
</dbReference>
<dbReference type="CDD" id="cd10336">
    <property type="entry name" value="SLC6sbd_Tyt1-Like"/>
    <property type="match status" value="1"/>
</dbReference>
<feature type="transmembrane region" description="Helical" evidence="6">
    <location>
        <begin position="20"/>
        <end position="37"/>
    </location>
</feature>
<feature type="transmembrane region" description="Helical" evidence="6">
    <location>
        <begin position="49"/>
        <end position="69"/>
    </location>
</feature>
<evidence type="ECO:0008006" key="8">
    <source>
        <dbReference type="Google" id="ProtNLM"/>
    </source>
</evidence>
<keyword evidence="2" id="KW-0813">Transport</keyword>
<proteinExistence type="predicted"/>
<keyword evidence="5 6" id="KW-0472">Membrane</keyword>
<organism evidence="7">
    <name type="scientific">marine metagenome</name>
    <dbReference type="NCBI Taxonomy" id="408172"/>
    <lineage>
        <taxon>unclassified sequences</taxon>
        <taxon>metagenomes</taxon>
        <taxon>ecological metagenomes</taxon>
    </lineage>
</organism>